<dbReference type="PANTHER" id="PTHR46093">
    <property type="entry name" value="ACYL-COA-BINDING DOMAIN-CONTAINING PROTEIN 5"/>
    <property type="match status" value="1"/>
</dbReference>
<evidence type="ECO:0000256" key="1">
    <source>
        <dbReference type="ARBA" id="ARBA00022441"/>
    </source>
</evidence>
<organism evidence="5 6">
    <name type="scientific">Candidula unifasciata</name>
    <dbReference type="NCBI Taxonomy" id="100452"/>
    <lineage>
        <taxon>Eukaryota</taxon>
        <taxon>Metazoa</taxon>
        <taxon>Spiralia</taxon>
        <taxon>Lophotrochozoa</taxon>
        <taxon>Mollusca</taxon>
        <taxon>Gastropoda</taxon>
        <taxon>Heterobranchia</taxon>
        <taxon>Euthyneura</taxon>
        <taxon>Panpulmonata</taxon>
        <taxon>Eupulmonata</taxon>
        <taxon>Stylommatophora</taxon>
        <taxon>Helicina</taxon>
        <taxon>Helicoidea</taxon>
        <taxon>Geomitridae</taxon>
        <taxon>Candidula</taxon>
    </lineage>
</organism>
<keyword evidence="3" id="KW-0472">Membrane</keyword>
<evidence type="ECO:0000313" key="5">
    <source>
        <dbReference type="EMBL" id="CAG5131730.1"/>
    </source>
</evidence>
<evidence type="ECO:0000256" key="3">
    <source>
        <dbReference type="SAM" id="Phobius"/>
    </source>
</evidence>
<sequence length="483" mass="53388">MDFERNRLVLLPFTVMMGLLQVLTPCHCQEWTWLAGDKITDQLSTQDYPGGRSGSSVWSFNGTVWMFGGNGFSDVGSGQSHLLNDVWSFHIGTRQFKLHNPGTWSSRSDRMQTTGVPSGRQHAAMCGQSDELFVFGGFGESGSSLGDLWSYNTSSGGWVTLASHGPAARSHSSVWCYGSSMFLFGGRNDRGDVFSDMWRLNLSSPTWEQLHDGKDSKKVTCMSYPGGRNRATTWVSGNTLYMFGGSTDPEFSYALHHTASLTSDLWRYHPKNNTWQFVIDVTSANQNSGHDMDEDTTYSNVPGARVGAASWTDVSGSLWLFGGLGIHRSDSELNSSRLLSDMWRFDLDDQSWEYIDGSESADVAGSYGQLGKAAETNTPGARTEMMAWAGGANLIYIFGGLGLDEHYFGGFMNDLWSVDISSAISREFMITPAILFSFFGVTSSVLVAILVLSLYSRQNKQKQTVRLELRLIPEYSRLESDVT</sequence>
<keyword evidence="3" id="KW-0812">Transmembrane</keyword>
<dbReference type="OrthoDB" id="432528at2759"/>
<keyword evidence="3" id="KW-1133">Transmembrane helix</keyword>
<dbReference type="InterPro" id="IPR015915">
    <property type="entry name" value="Kelch-typ_b-propeller"/>
</dbReference>
<keyword evidence="2" id="KW-0677">Repeat</keyword>
<feature type="transmembrane region" description="Helical" evidence="3">
    <location>
        <begin position="433"/>
        <end position="455"/>
    </location>
</feature>
<feature type="signal peptide" evidence="4">
    <location>
        <begin position="1"/>
        <end position="28"/>
    </location>
</feature>
<evidence type="ECO:0000256" key="4">
    <source>
        <dbReference type="SAM" id="SignalP"/>
    </source>
</evidence>
<feature type="chain" id="PRO_5035928237" evidence="4">
    <location>
        <begin position="29"/>
        <end position="483"/>
    </location>
</feature>
<keyword evidence="1" id="KW-0880">Kelch repeat</keyword>
<dbReference type="Pfam" id="PF24681">
    <property type="entry name" value="Kelch_KLHDC2_KLHL20_DRC7"/>
    <property type="match status" value="1"/>
</dbReference>
<dbReference type="AlphaFoldDB" id="A0A8S3ZUV0"/>
<dbReference type="Proteomes" id="UP000678393">
    <property type="component" value="Unassembled WGS sequence"/>
</dbReference>
<reference evidence="5" key="1">
    <citation type="submission" date="2021-04" db="EMBL/GenBank/DDBJ databases">
        <authorList>
            <consortium name="Molecular Ecology Group"/>
        </authorList>
    </citation>
    <scope>NUCLEOTIDE SEQUENCE</scope>
</reference>
<protein>
    <submittedName>
        <fullName evidence="5">Uncharacterized protein</fullName>
    </submittedName>
</protein>
<dbReference type="Gene3D" id="2.120.10.80">
    <property type="entry name" value="Kelch-type beta propeller"/>
    <property type="match status" value="2"/>
</dbReference>
<evidence type="ECO:0000313" key="6">
    <source>
        <dbReference type="Proteomes" id="UP000678393"/>
    </source>
</evidence>
<keyword evidence="4" id="KW-0732">Signal</keyword>
<accession>A0A8S3ZUV0</accession>
<dbReference type="SUPFAM" id="SSF117281">
    <property type="entry name" value="Kelch motif"/>
    <property type="match status" value="2"/>
</dbReference>
<comment type="caution">
    <text evidence="5">The sequence shown here is derived from an EMBL/GenBank/DDBJ whole genome shotgun (WGS) entry which is preliminary data.</text>
</comment>
<dbReference type="EMBL" id="CAJHNH020004824">
    <property type="protein sequence ID" value="CAG5131730.1"/>
    <property type="molecule type" value="Genomic_DNA"/>
</dbReference>
<keyword evidence="6" id="KW-1185">Reference proteome</keyword>
<proteinExistence type="predicted"/>
<evidence type="ECO:0000256" key="2">
    <source>
        <dbReference type="ARBA" id="ARBA00022737"/>
    </source>
</evidence>
<name>A0A8S3ZUV0_9EUPU</name>
<dbReference type="PANTHER" id="PTHR46093:SF18">
    <property type="entry name" value="FIBRONECTIN TYPE-III DOMAIN-CONTAINING PROTEIN"/>
    <property type="match status" value="1"/>
</dbReference>
<gene>
    <name evidence="5" type="ORF">CUNI_LOCUS17288</name>
</gene>